<evidence type="ECO:0000256" key="6">
    <source>
        <dbReference type="ARBA" id="ARBA00023204"/>
    </source>
</evidence>
<dbReference type="GO" id="GO:0140664">
    <property type="term" value="F:ATP-dependent DNA damage sensor activity"/>
    <property type="evidence" value="ECO:0007669"/>
    <property type="project" value="InterPro"/>
</dbReference>
<evidence type="ECO:0000256" key="4">
    <source>
        <dbReference type="ARBA" id="ARBA00022840"/>
    </source>
</evidence>
<keyword evidence="2" id="KW-0547">Nucleotide-binding</keyword>
<dbReference type="InterPro" id="IPR036678">
    <property type="entry name" value="MutS_con_dom_sf"/>
</dbReference>
<dbReference type="Pfam" id="PF01624">
    <property type="entry name" value="MutS_I"/>
    <property type="match status" value="1"/>
</dbReference>
<dbReference type="Gene3D" id="3.40.50.300">
    <property type="entry name" value="P-loop containing nucleotide triphosphate hydrolases"/>
    <property type="match status" value="1"/>
</dbReference>
<evidence type="ECO:0008006" key="10">
    <source>
        <dbReference type="Google" id="ProtNLM"/>
    </source>
</evidence>
<dbReference type="InterPro" id="IPR007695">
    <property type="entry name" value="DNA_mismatch_repair_MutS-lik_N"/>
</dbReference>
<dbReference type="GO" id="GO:0030983">
    <property type="term" value="F:mismatched DNA binding"/>
    <property type="evidence" value="ECO:0007669"/>
    <property type="project" value="InterPro"/>
</dbReference>
<dbReference type="InterPro" id="IPR016151">
    <property type="entry name" value="DNA_mismatch_repair_MutS_N"/>
</dbReference>
<dbReference type="PIRSF" id="PIRSF037677">
    <property type="entry name" value="DNA_mis_repair_Msh6"/>
    <property type="match status" value="1"/>
</dbReference>
<name>A0A6C0IPL7_9ZZZZ</name>
<dbReference type="InterPro" id="IPR003615">
    <property type="entry name" value="HNH_nuc"/>
</dbReference>
<dbReference type="InterPro" id="IPR036187">
    <property type="entry name" value="DNA_mismatch_repair_MutS_sf"/>
</dbReference>
<dbReference type="Gene3D" id="3.40.1170.10">
    <property type="entry name" value="DNA repair protein MutS, domain I"/>
    <property type="match status" value="1"/>
</dbReference>
<dbReference type="InterPro" id="IPR007696">
    <property type="entry name" value="DNA_mismatch_repair_MutS_core"/>
</dbReference>
<dbReference type="SUPFAM" id="SSF48334">
    <property type="entry name" value="DNA repair protein MutS, domain III"/>
    <property type="match status" value="1"/>
</dbReference>
<dbReference type="InterPro" id="IPR000432">
    <property type="entry name" value="DNA_mismatch_repair_MutS_C"/>
</dbReference>
<dbReference type="EMBL" id="MN740220">
    <property type="protein sequence ID" value="QHT94396.1"/>
    <property type="molecule type" value="Genomic_DNA"/>
</dbReference>
<evidence type="ECO:0000256" key="2">
    <source>
        <dbReference type="ARBA" id="ARBA00022741"/>
    </source>
</evidence>
<dbReference type="SUPFAM" id="SSF52540">
    <property type="entry name" value="P-loop containing nucleoside triphosphate hydrolases"/>
    <property type="match status" value="1"/>
</dbReference>
<evidence type="ECO:0000256" key="5">
    <source>
        <dbReference type="ARBA" id="ARBA00023125"/>
    </source>
</evidence>
<reference evidence="9" key="1">
    <citation type="journal article" date="2020" name="Nature">
        <title>Giant virus diversity and host interactions through global metagenomics.</title>
        <authorList>
            <person name="Schulz F."/>
            <person name="Roux S."/>
            <person name="Paez-Espino D."/>
            <person name="Jungbluth S."/>
            <person name="Walsh D.A."/>
            <person name="Denef V.J."/>
            <person name="McMahon K.D."/>
            <person name="Konstantinidis K.T."/>
            <person name="Eloe-Fadrosh E.A."/>
            <person name="Kyrpides N.C."/>
            <person name="Woyke T."/>
        </authorList>
    </citation>
    <scope>NUCLEOTIDE SEQUENCE</scope>
    <source>
        <strain evidence="9">GVMAG-M-3300024258-28</strain>
    </source>
</reference>
<dbReference type="CDD" id="cd00085">
    <property type="entry name" value="HNHc"/>
    <property type="match status" value="1"/>
</dbReference>
<feature type="domain" description="DNA mismatch repair protein MutS core" evidence="7">
    <location>
        <begin position="327"/>
        <end position="655"/>
    </location>
</feature>
<dbReference type="Pfam" id="PF05192">
    <property type="entry name" value="MutS_III"/>
    <property type="match status" value="1"/>
</dbReference>
<dbReference type="SMART" id="SM00533">
    <property type="entry name" value="MUTSd"/>
    <property type="match status" value="1"/>
</dbReference>
<evidence type="ECO:0000256" key="3">
    <source>
        <dbReference type="ARBA" id="ARBA00022763"/>
    </source>
</evidence>
<dbReference type="GO" id="GO:0006298">
    <property type="term" value="P:mismatch repair"/>
    <property type="evidence" value="ECO:0007669"/>
    <property type="project" value="InterPro"/>
</dbReference>
<dbReference type="InterPro" id="IPR017261">
    <property type="entry name" value="DNA_mismatch_repair_MutS/MSH"/>
</dbReference>
<evidence type="ECO:0000259" key="8">
    <source>
        <dbReference type="SMART" id="SM00534"/>
    </source>
</evidence>
<feature type="domain" description="DNA mismatch repair proteins mutS family" evidence="8">
    <location>
        <begin position="672"/>
        <end position="862"/>
    </location>
</feature>
<keyword evidence="4" id="KW-0067">ATP-binding</keyword>
<evidence type="ECO:0000256" key="1">
    <source>
        <dbReference type="ARBA" id="ARBA00006271"/>
    </source>
</evidence>
<dbReference type="SMART" id="SM00534">
    <property type="entry name" value="MUTSac"/>
    <property type="match status" value="1"/>
</dbReference>
<dbReference type="Gene3D" id="1.10.1420.10">
    <property type="match status" value="1"/>
</dbReference>
<dbReference type="Pfam" id="PF00488">
    <property type="entry name" value="MutS_V"/>
    <property type="match status" value="1"/>
</dbReference>
<evidence type="ECO:0000313" key="9">
    <source>
        <dbReference type="EMBL" id="QHT94396.1"/>
    </source>
</evidence>
<dbReference type="InterPro" id="IPR027417">
    <property type="entry name" value="P-loop_NTPase"/>
</dbReference>
<dbReference type="InterPro" id="IPR045076">
    <property type="entry name" value="MutS"/>
</dbReference>
<evidence type="ECO:0000259" key="7">
    <source>
        <dbReference type="SMART" id="SM00533"/>
    </source>
</evidence>
<dbReference type="PANTHER" id="PTHR11361:SF34">
    <property type="entry name" value="DNA MISMATCH REPAIR PROTEIN MSH1, MITOCHONDRIAL"/>
    <property type="match status" value="1"/>
</dbReference>
<keyword evidence="6" id="KW-0234">DNA repair</keyword>
<keyword evidence="5" id="KW-0238">DNA-binding</keyword>
<dbReference type="SUPFAM" id="SSF55271">
    <property type="entry name" value="DNA repair protein MutS, domain I"/>
    <property type="match status" value="1"/>
</dbReference>
<dbReference type="AlphaFoldDB" id="A0A6C0IPL7"/>
<dbReference type="GO" id="GO:0005524">
    <property type="term" value="F:ATP binding"/>
    <property type="evidence" value="ECO:0007669"/>
    <property type="project" value="UniProtKB-KW"/>
</dbReference>
<comment type="similarity">
    <text evidence="1">Belongs to the DNA mismatch repair MutS family.</text>
</comment>
<accession>A0A6C0IPL7</accession>
<proteinExistence type="inferred from homology"/>
<keyword evidence="3" id="KW-0227">DNA damage</keyword>
<dbReference type="PANTHER" id="PTHR11361">
    <property type="entry name" value="DNA MISMATCH REPAIR PROTEIN MUTS FAMILY MEMBER"/>
    <property type="match status" value="1"/>
</dbReference>
<organism evidence="9">
    <name type="scientific">viral metagenome</name>
    <dbReference type="NCBI Taxonomy" id="1070528"/>
    <lineage>
        <taxon>unclassified sequences</taxon>
        <taxon>metagenomes</taxon>
        <taxon>organismal metagenomes</taxon>
    </lineage>
</organism>
<dbReference type="SUPFAM" id="SSF53150">
    <property type="entry name" value="DNA repair protein MutS, domain II"/>
    <property type="match status" value="1"/>
</dbReference>
<protein>
    <recommendedName>
        <fullName evidence="10">DNA mismatch repair proteins mutS family domain-containing protein</fullName>
    </recommendedName>
</protein>
<sequence length="938" mass="110010">MKEELVIDKYFKITNEYREKFPNCKIAVLMQVGSFYEIYGFEKEGEIDRSYSSLDEISAVCDFSIANKTNINETSRYVMSGFPDIIGLDKYVQLLLKANFIVPVYNQIKDSTGKVIERVCENIYSPGTYVNSALVQQTKITNNIMCLWFQTYKTNYSDKIKIAGAVMNMYSSDTYLFEYDKKWIFDTTTFDELDNYLQIYKPHELIVIYNLQKEEMSDIVKFCGIQNIHIHYIDIDNQEVKNVEKQTYQKHIIEKLHGEYSYHSCFEFRKVVALQTYCFLLGFLEKYNKSHLERIKFPVFENNENKVILANHTLMQLNILCDKQEYGKESSVLTFLNQTKTSMGKRMFQYQLCNPSYDEEWLKNEYKFTQLVISQPELIENIREHFRNLIDFEKFIRKTVNGKTVPTDFYRYFKGVLSIKKLHIKLERDNESLYSYIFGTPDFHAEYLVFENLLELAEEWLVNTFNFDKCGSLNRVLDIDESIFMEGVFENLDSVNNQYIEKRAHLETQMETIFGDFCVKEEEKKDELYFVLTEKRSKEWQIQNKDIMKDFSFKKSTGSYVRICGKYDELCREVYRLKKEVIEITKQEFKNSLSTFLQLLNKSTEKICKYVSCLDVLACKARVAILYNYCEPVIEENDKSFVKIENLRHCLIEQIQTNELYVGNNIELGNEQQGILLYGTNAVGKTSLIRALGISVILAQAGMFVPCSSFVYKPYHSLYSRILNHDNLFRGLSTFAVEMSELRVILNDSTENSLILGDELCSGTESQSALGIFTAGLSMLYERGSSFIFATHFHEIVDLEEIQELDRLIYYHLTVRFNYEKDILEYDRKLKKGSGERVYGLEVCKSLHMPSEFIDKACAIRNKYFPETNGFLSYKPSRYNKKVLRGLCEICKKKMSTETHHINQQKDADENGFIRGFHKNHSANLKVLCEECHQKEHT</sequence>